<proteinExistence type="predicted"/>
<gene>
    <name evidence="2" type="ORF">K443DRAFT_677957</name>
</gene>
<feature type="signal peptide" evidence="1">
    <location>
        <begin position="1"/>
        <end position="22"/>
    </location>
</feature>
<evidence type="ECO:0000256" key="1">
    <source>
        <dbReference type="SAM" id="SignalP"/>
    </source>
</evidence>
<organism evidence="2 3">
    <name type="scientific">Laccaria amethystina LaAM-08-1</name>
    <dbReference type="NCBI Taxonomy" id="1095629"/>
    <lineage>
        <taxon>Eukaryota</taxon>
        <taxon>Fungi</taxon>
        <taxon>Dikarya</taxon>
        <taxon>Basidiomycota</taxon>
        <taxon>Agaricomycotina</taxon>
        <taxon>Agaricomycetes</taxon>
        <taxon>Agaricomycetidae</taxon>
        <taxon>Agaricales</taxon>
        <taxon>Agaricineae</taxon>
        <taxon>Hydnangiaceae</taxon>
        <taxon>Laccaria</taxon>
    </lineage>
</organism>
<dbReference type="Proteomes" id="UP000054477">
    <property type="component" value="Unassembled WGS sequence"/>
</dbReference>
<dbReference type="OrthoDB" id="3026402at2759"/>
<reference evidence="2 3" key="1">
    <citation type="submission" date="2014-04" db="EMBL/GenBank/DDBJ databases">
        <authorList>
            <consortium name="DOE Joint Genome Institute"/>
            <person name="Kuo A."/>
            <person name="Kohler A."/>
            <person name="Nagy L.G."/>
            <person name="Floudas D."/>
            <person name="Copeland A."/>
            <person name="Barry K.W."/>
            <person name="Cichocki N."/>
            <person name="Veneault-Fourrey C."/>
            <person name="LaButti K."/>
            <person name="Lindquist E.A."/>
            <person name="Lipzen A."/>
            <person name="Lundell T."/>
            <person name="Morin E."/>
            <person name="Murat C."/>
            <person name="Sun H."/>
            <person name="Tunlid A."/>
            <person name="Henrissat B."/>
            <person name="Grigoriev I.V."/>
            <person name="Hibbett D.S."/>
            <person name="Martin F."/>
            <person name="Nordberg H.P."/>
            <person name="Cantor M.N."/>
            <person name="Hua S.X."/>
        </authorList>
    </citation>
    <scope>NUCLEOTIDE SEQUENCE [LARGE SCALE GENOMIC DNA]</scope>
    <source>
        <strain evidence="2 3">LaAM-08-1</strain>
    </source>
</reference>
<dbReference type="HOGENOM" id="CLU_2868026_0_0_1"/>
<feature type="chain" id="PRO_5002205713" evidence="1">
    <location>
        <begin position="23"/>
        <end position="64"/>
    </location>
</feature>
<reference evidence="3" key="2">
    <citation type="submission" date="2015-01" db="EMBL/GenBank/DDBJ databases">
        <title>Evolutionary Origins and Diversification of the Mycorrhizal Mutualists.</title>
        <authorList>
            <consortium name="DOE Joint Genome Institute"/>
            <consortium name="Mycorrhizal Genomics Consortium"/>
            <person name="Kohler A."/>
            <person name="Kuo A."/>
            <person name="Nagy L.G."/>
            <person name="Floudas D."/>
            <person name="Copeland A."/>
            <person name="Barry K.W."/>
            <person name="Cichocki N."/>
            <person name="Veneault-Fourrey C."/>
            <person name="LaButti K."/>
            <person name="Lindquist E.A."/>
            <person name="Lipzen A."/>
            <person name="Lundell T."/>
            <person name="Morin E."/>
            <person name="Murat C."/>
            <person name="Riley R."/>
            <person name="Ohm R."/>
            <person name="Sun H."/>
            <person name="Tunlid A."/>
            <person name="Henrissat B."/>
            <person name="Grigoriev I.V."/>
            <person name="Hibbett D.S."/>
            <person name="Martin F."/>
        </authorList>
    </citation>
    <scope>NUCLEOTIDE SEQUENCE [LARGE SCALE GENOMIC DNA]</scope>
    <source>
        <strain evidence="3">LaAM-08-1</strain>
    </source>
</reference>
<accession>A0A0C9XAJ5</accession>
<sequence>MKLPQALLSLTVSLLLARNAVALRCGDYQSCPVGYRCCGPLILDPETGESYGTCFKGATGICPL</sequence>
<name>A0A0C9XAJ5_9AGAR</name>
<evidence type="ECO:0000313" key="2">
    <source>
        <dbReference type="EMBL" id="KIK01941.1"/>
    </source>
</evidence>
<keyword evidence="3" id="KW-1185">Reference proteome</keyword>
<dbReference type="AlphaFoldDB" id="A0A0C9XAJ5"/>
<dbReference type="EMBL" id="KN838599">
    <property type="protein sequence ID" value="KIK01941.1"/>
    <property type="molecule type" value="Genomic_DNA"/>
</dbReference>
<evidence type="ECO:0000313" key="3">
    <source>
        <dbReference type="Proteomes" id="UP000054477"/>
    </source>
</evidence>
<protein>
    <submittedName>
        <fullName evidence="2">Uncharacterized protein</fullName>
    </submittedName>
</protein>
<keyword evidence="1" id="KW-0732">Signal</keyword>